<accession>A0A9W7XVV5</accession>
<feature type="region of interest" description="Disordered" evidence="1">
    <location>
        <begin position="1"/>
        <end position="29"/>
    </location>
</feature>
<evidence type="ECO:0000256" key="1">
    <source>
        <dbReference type="SAM" id="MobiDB-lite"/>
    </source>
</evidence>
<reference evidence="2" key="1">
    <citation type="submission" date="2022-07" db="EMBL/GenBank/DDBJ databases">
        <title>Phylogenomic reconstructions and comparative analyses of Kickxellomycotina fungi.</title>
        <authorList>
            <person name="Reynolds N.K."/>
            <person name="Stajich J.E."/>
            <person name="Barry K."/>
            <person name="Grigoriev I.V."/>
            <person name="Crous P."/>
            <person name="Smith M.E."/>
        </authorList>
    </citation>
    <scope>NUCLEOTIDE SEQUENCE</scope>
    <source>
        <strain evidence="2">NBRC 32514</strain>
    </source>
</reference>
<sequence>MDIEYLGPTRYDYGDSDSESECESPSTPPPITVRLKRSIARPTTLVISPHAPSGPRVGLVYAPIHSPTHPLGAHTPSPSLGSVLQTDKSTMHVLVDRTSIMPVELQHAWVRAVCDRLEMQRIVVVDAGDVEGQFRSPGVMAGQVIVGLPAAVMNYADARGIPCRHVRGQRALDTQEIDALFAQQAEPDTRDAGDAEALRPEVATSLYV</sequence>
<keyword evidence="3" id="KW-1185">Reference proteome</keyword>
<name>A0A9W7XVV5_9FUNG</name>
<evidence type="ECO:0000313" key="2">
    <source>
        <dbReference type="EMBL" id="KAJ1719357.1"/>
    </source>
</evidence>
<organism evidence="2 3">
    <name type="scientific">Coemansia erecta</name>
    <dbReference type="NCBI Taxonomy" id="147472"/>
    <lineage>
        <taxon>Eukaryota</taxon>
        <taxon>Fungi</taxon>
        <taxon>Fungi incertae sedis</taxon>
        <taxon>Zoopagomycota</taxon>
        <taxon>Kickxellomycotina</taxon>
        <taxon>Kickxellomycetes</taxon>
        <taxon>Kickxellales</taxon>
        <taxon>Kickxellaceae</taxon>
        <taxon>Coemansia</taxon>
    </lineage>
</organism>
<comment type="caution">
    <text evidence="2">The sequence shown here is derived from an EMBL/GenBank/DDBJ whole genome shotgun (WGS) entry which is preliminary data.</text>
</comment>
<proteinExistence type="predicted"/>
<evidence type="ECO:0000313" key="3">
    <source>
        <dbReference type="Proteomes" id="UP001149813"/>
    </source>
</evidence>
<dbReference type="AlphaFoldDB" id="A0A9W7XVV5"/>
<gene>
    <name evidence="2" type="ORF">LPJ53_005868</name>
</gene>
<protein>
    <submittedName>
        <fullName evidence="2">Uncharacterized protein</fullName>
    </submittedName>
</protein>
<dbReference type="EMBL" id="JANBOJ010000418">
    <property type="protein sequence ID" value="KAJ1719357.1"/>
    <property type="molecule type" value="Genomic_DNA"/>
</dbReference>
<dbReference type="Proteomes" id="UP001149813">
    <property type="component" value="Unassembled WGS sequence"/>
</dbReference>
<dbReference type="OrthoDB" id="5558473at2759"/>